<dbReference type="EMBL" id="JBEZLS010000013">
    <property type="protein sequence ID" value="MEU9353211.1"/>
    <property type="molecule type" value="Genomic_DNA"/>
</dbReference>
<dbReference type="Proteomes" id="UP001551582">
    <property type="component" value="Unassembled WGS sequence"/>
</dbReference>
<name>A0ABV3E7U3_9ACTN</name>
<evidence type="ECO:0000313" key="2">
    <source>
        <dbReference type="Proteomes" id="UP001551582"/>
    </source>
</evidence>
<proteinExistence type="predicted"/>
<sequence length="58" mass="6278">MLPLTRDEYVSSLARQGLSRHDAEDIAAMSALMESGPIAGTTDELASVRGRAPRTFEE</sequence>
<comment type="caution">
    <text evidence="1">The sequence shown here is derived from an EMBL/GenBank/DDBJ whole genome shotgun (WGS) entry which is preliminary data.</text>
</comment>
<evidence type="ECO:0000313" key="1">
    <source>
        <dbReference type="EMBL" id="MEU9353211.1"/>
    </source>
</evidence>
<dbReference type="RefSeq" id="WP_359982575.1">
    <property type="nucleotide sequence ID" value="NZ_JBEZLS010000013.1"/>
</dbReference>
<keyword evidence="2" id="KW-1185">Reference proteome</keyword>
<gene>
    <name evidence="1" type="ORF">AB0D65_19955</name>
</gene>
<evidence type="ECO:0008006" key="3">
    <source>
        <dbReference type="Google" id="ProtNLM"/>
    </source>
</evidence>
<reference evidence="1 2" key="1">
    <citation type="submission" date="2024-06" db="EMBL/GenBank/DDBJ databases">
        <title>The Natural Products Discovery Center: Release of the First 8490 Sequenced Strains for Exploring Actinobacteria Biosynthetic Diversity.</title>
        <authorList>
            <person name="Kalkreuter E."/>
            <person name="Kautsar S.A."/>
            <person name="Yang D."/>
            <person name="Bader C.D."/>
            <person name="Teijaro C.N."/>
            <person name="Fluegel L."/>
            <person name="Davis C.M."/>
            <person name="Simpson J.R."/>
            <person name="Lauterbach L."/>
            <person name="Steele A.D."/>
            <person name="Gui C."/>
            <person name="Meng S."/>
            <person name="Li G."/>
            <person name="Viehrig K."/>
            <person name="Ye F."/>
            <person name="Su P."/>
            <person name="Kiefer A.F."/>
            <person name="Nichols A."/>
            <person name="Cepeda A.J."/>
            <person name="Yan W."/>
            <person name="Fan B."/>
            <person name="Jiang Y."/>
            <person name="Adhikari A."/>
            <person name="Zheng C.-J."/>
            <person name="Schuster L."/>
            <person name="Cowan T.M."/>
            <person name="Smanski M.J."/>
            <person name="Chevrette M.G."/>
            <person name="De Carvalho L.P.S."/>
            <person name="Shen B."/>
        </authorList>
    </citation>
    <scope>NUCLEOTIDE SEQUENCE [LARGE SCALE GENOMIC DNA]</scope>
    <source>
        <strain evidence="1 2">NPDC048274</strain>
    </source>
</reference>
<accession>A0ABV3E7U3</accession>
<organism evidence="1 2">
    <name type="scientific">Streptomyces griseoloalbus</name>
    <dbReference type="NCBI Taxonomy" id="67303"/>
    <lineage>
        <taxon>Bacteria</taxon>
        <taxon>Bacillati</taxon>
        <taxon>Actinomycetota</taxon>
        <taxon>Actinomycetes</taxon>
        <taxon>Kitasatosporales</taxon>
        <taxon>Streptomycetaceae</taxon>
        <taxon>Streptomyces</taxon>
    </lineage>
</organism>
<protein>
    <recommendedName>
        <fullName evidence="3">Antitoxin VbhA domain-containing protein</fullName>
    </recommendedName>
</protein>